<accession>A0ACB9GLF1</accession>
<keyword evidence="2" id="KW-1185">Reference proteome</keyword>
<name>A0ACB9GLF1_9ASTR</name>
<sequence length="1091" mass="124833">MADARVFTVADRALQAGIITKIRVENFMCHSHMEIDMGDRVNFITGQNGSGKSAILTALCIGFGCRAKSTDRATTMKQFIKTGCSYALVHLEIKNQGEDAFKHDIYGDVIILERRITESTSTSVLKDHQGKKVAGRKEDIRELVEHFNIDVENPCVVMSQDKSREFLHSGNDKDKFKFFFKATLLSQVDDLLKSVKDNLDKANGEVVELERSIAPIEKELNELQGKIRSMEHIEEISQQVQLLTKKCAWSVVYDIDKQIQVEVAKIKKLEERVPRCQARIDQQIAKVAELQDCLDKKKAQSAVLMETTSKAKKRKDELEQKLSKATKEKLELEQEYGRRSNNIGRMVKRIKLLEQQISDVNEQQIKDTQAEESEMEKKLKELQDEINVAESEFQRLKNIEDNVSESLGIARDELRTITSEIDDYDKKINESQRRIRDLRLNQTHKVTAFGGYKVTNLLQAIERNHRRFKKPPIGPIGSHVALIHGDKWAVAVENAIGKLLNAFIVTDHKDSLVLRSCAREASYPYLQIIIYDFSIPRLQIPNHMLPQTNHPTTISVIQSDSPTVVNVLVDMGGAERQVLVTDYDMGTKVAFDQRISNLKEVYTLEGHRMFSRGSAQTILPPNKNARTGRLCSSYDDQIKKYEIEALHMQEQARHIRGRKRSFEERAQNLQGELQNAKRQRTGAEKHFMAKTLSLQDLKRSYEAEAMTSSVSNVDELHHEISKVQSDKSESEILLEKIQERLNEADAKVNEFKVLFEELGELAKADINALDKATRELTQIEEDLSSADAEKRHYEGLMQQKVYNGIEISKQQLKEHENERKISSEKASIICPESEIKALGGCGETTSEQLQAHIKRLKQRLQQESQRHKESIDELRMLYDKKERKIKKQRRTYKAFRDKLSAIHEALDKRWSKFQRNATLLKRQLTWQFNGHLRKKGISGHIKVSYEEQKLSIEVKMPQDSSSSNVRDTRGLSGGERSFSTLCFALALHEMTEAPFRAMDEFDVFMDAVSRKISLDTVVDFALAQGSQWIFITPHDTSMVKNDERIKKQQMAAPSCWVVNYVATSLSMEVRSMYPELPCVKNIVTLLCQCGS</sequence>
<gene>
    <name evidence="1" type="ORF">L1987_42909</name>
</gene>
<comment type="caution">
    <text evidence="1">The sequence shown here is derived from an EMBL/GenBank/DDBJ whole genome shotgun (WGS) entry which is preliminary data.</text>
</comment>
<evidence type="ECO:0000313" key="1">
    <source>
        <dbReference type="EMBL" id="KAI3783821.1"/>
    </source>
</evidence>
<dbReference type="EMBL" id="CM042031">
    <property type="protein sequence ID" value="KAI3783821.1"/>
    <property type="molecule type" value="Genomic_DNA"/>
</dbReference>
<organism evidence="1 2">
    <name type="scientific">Smallanthus sonchifolius</name>
    <dbReference type="NCBI Taxonomy" id="185202"/>
    <lineage>
        <taxon>Eukaryota</taxon>
        <taxon>Viridiplantae</taxon>
        <taxon>Streptophyta</taxon>
        <taxon>Embryophyta</taxon>
        <taxon>Tracheophyta</taxon>
        <taxon>Spermatophyta</taxon>
        <taxon>Magnoliopsida</taxon>
        <taxon>eudicotyledons</taxon>
        <taxon>Gunneridae</taxon>
        <taxon>Pentapetalae</taxon>
        <taxon>asterids</taxon>
        <taxon>campanulids</taxon>
        <taxon>Asterales</taxon>
        <taxon>Asteraceae</taxon>
        <taxon>Asteroideae</taxon>
        <taxon>Heliantheae alliance</taxon>
        <taxon>Millerieae</taxon>
        <taxon>Smallanthus</taxon>
    </lineage>
</organism>
<dbReference type="Proteomes" id="UP001056120">
    <property type="component" value="Linkage Group LG14"/>
</dbReference>
<reference evidence="2" key="1">
    <citation type="journal article" date="2022" name="Mol. Ecol. Resour.">
        <title>The genomes of chicory, endive, great burdock and yacon provide insights into Asteraceae palaeo-polyploidization history and plant inulin production.</title>
        <authorList>
            <person name="Fan W."/>
            <person name="Wang S."/>
            <person name="Wang H."/>
            <person name="Wang A."/>
            <person name="Jiang F."/>
            <person name="Liu H."/>
            <person name="Zhao H."/>
            <person name="Xu D."/>
            <person name="Zhang Y."/>
        </authorList>
    </citation>
    <scope>NUCLEOTIDE SEQUENCE [LARGE SCALE GENOMIC DNA]</scope>
    <source>
        <strain evidence="2">cv. Yunnan</strain>
    </source>
</reference>
<proteinExistence type="predicted"/>
<protein>
    <submittedName>
        <fullName evidence="1">Uncharacterized protein</fullName>
    </submittedName>
</protein>
<evidence type="ECO:0000313" key="2">
    <source>
        <dbReference type="Proteomes" id="UP001056120"/>
    </source>
</evidence>
<reference evidence="1 2" key="2">
    <citation type="journal article" date="2022" name="Mol. Ecol. Resour.">
        <title>The genomes of chicory, endive, great burdock and yacon provide insights into Asteraceae paleo-polyploidization history and plant inulin production.</title>
        <authorList>
            <person name="Fan W."/>
            <person name="Wang S."/>
            <person name="Wang H."/>
            <person name="Wang A."/>
            <person name="Jiang F."/>
            <person name="Liu H."/>
            <person name="Zhao H."/>
            <person name="Xu D."/>
            <person name="Zhang Y."/>
        </authorList>
    </citation>
    <scope>NUCLEOTIDE SEQUENCE [LARGE SCALE GENOMIC DNA]</scope>
    <source>
        <strain evidence="2">cv. Yunnan</strain>
        <tissue evidence="1">Leaves</tissue>
    </source>
</reference>